<dbReference type="InterPro" id="IPR015424">
    <property type="entry name" value="PyrdxlP-dep_Trfase"/>
</dbReference>
<keyword evidence="7" id="KW-0808">Transferase</keyword>
<evidence type="ECO:0000313" key="8">
    <source>
        <dbReference type="Proteomes" id="UP001201873"/>
    </source>
</evidence>
<reference evidence="7 8" key="1">
    <citation type="submission" date="2022-04" db="EMBL/GenBank/DDBJ databases">
        <title>Genome diversity in the genus Frankia.</title>
        <authorList>
            <person name="Carlos-Shanley C."/>
            <person name="Hahn D."/>
        </authorList>
    </citation>
    <scope>NUCLEOTIDE SEQUENCE [LARGE SCALE GENOMIC DNA]</scope>
    <source>
        <strain evidence="7 8">Ag45/Mut15</strain>
    </source>
</reference>
<dbReference type="Gene3D" id="3.90.1150.10">
    <property type="entry name" value="Aspartate Aminotransferase, domain 1"/>
    <property type="match status" value="1"/>
</dbReference>
<dbReference type="PANTHER" id="PTHR43525:SF1">
    <property type="entry name" value="PROTEIN MALY"/>
    <property type="match status" value="1"/>
</dbReference>
<dbReference type="InterPro" id="IPR004839">
    <property type="entry name" value="Aminotransferase_I/II_large"/>
</dbReference>
<evidence type="ECO:0000256" key="4">
    <source>
        <dbReference type="ARBA" id="ARBA00023239"/>
    </source>
</evidence>
<dbReference type="InterPro" id="IPR015421">
    <property type="entry name" value="PyrdxlP-dep_Trfase_major"/>
</dbReference>
<sequence length="412" mass="43540">MPPRTPRYRRETHSLLARETAPATVGLWLAELDAAPPPCVVDAVTDYVTGGHLGYGDAFDLATDSLRRWLADQHDWPTEAHRFTWYSGAVHAVAVTILALTDPGDAVAVLTPSYPPVLRAVGELGRRLVPWPLLDEDDGHRHDLDALDVLLARDTPRLLVLTSPHNPTGRVFTAAEQHAMAARVARHPRVVVLSDEVFADLVHPGHRHLCFARAARAAGGGGLDARTVTVLSASKAFNLAGLRCAAVHAGSAELSGRLAAVPAALTGTTSVVAAIASAAAWDGGHDWLAATRTRLTANRDLLFDHLARYVPALTGRPPEATYLAWLRAHGPLAAPEFPGAQVGADVRSRLLAAGVDLADGAPFGDRTGRRVRLSFGCPPDVLTAALDRLTVTCAAWDAALARGGRSDAGPPG</sequence>
<evidence type="ECO:0000256" key="1">
    <source>
        <dbReference type="ARBA" id="ARBA00001933"/>
    </source>
</evidence>
<comment type="cofactor">
    <cofactor evidence="1">
        <name>pyridoxal 5'-phosphate</name>
        <dbReference type="ChEBI" id="CHEBI:597326"/>
    </cofactor>
</comment>
<protein>
    <recommendedName>
        <fullName evidence="2">cysteine-S-conjugate beta-lyase</fullName>
        <ecNumber evidence="2">4.4.1.13</ecNumber>
    </recommendedName>
</protein>
<dbReference type="RefSeq" id="WP_248823642.1">
    <property type="nucleotide sequence ID" value="NZ_JALKFT010000003.1"/>
</dbReference>
<keyword evidence="4" id="KW-0456">Lyase</keyword>
<evidence type="ECO:0000256" key="5">
    <source>
        <dbReference type="ARBA" id="ARBA00037974"/>
    </source>
</evidence>
<keyword evidence="7" id="KW-0032">Aminotransferase</keyword>
<dbReference type="CDD" id="cd00609">
    <property type="entry name" value="AAT_like"/>
    <property type="match status" value="1"/>
</dbReference>
<dbReference type="Pfam" id="PF00155">
    <property type="entry name" value="Aminotran_1_2"/>
    <property type="match status" value="1"/>
</dbReference>
<gene>
    <name evidence="7" type="ORF">MXD59_05185</name>
</gene>
<evidence type="ECO:0000313" key="7">
    <source>
        <dbReference type="EMBL" id="MCK9875180.1"/>
    </source>
</evidence>
<comment type="similarity">
    <text evidence="5">Belongs to the class-II pyridoxal-phosphate-dependent aminotransferase family. MalY/PatB cystathionine beta-lyase subfamily.</text>
</comment>
<evidence type="ECO:0000256" key="3">
    <source>
        <dbReference type="ARBA" id="ARBA00022898"/>
    </source>
</evidence>
<keyword evidence="8" id="KW-1185">Reference proteome</keyword>
<keyword evidence="3" id="KW-0663">Pyridoxal phosphate</keyword>
<organism evidence="7 8">
    <name type="scientific">Frankia umida</name>
    <dbReference type="NCBI Taxonomy" id="573489"/>
    <lineage>
        <taxon>Bacteria</taxon>
        <taxon>Bacillati</taxon>
        <taxon>Actinomycetota</taxon>
        <taxon>Actinomycetes</taxon>
        <taxon>Frankiales</taxon>
        <taxon>Frankiaceae</taxon>
        <taxon>Frankia</taxon>
    </lineage>
</organism>
<dbReference type="EC" id="4.4.1.13" evidence="2"/>
<proteinExistence type="inferred from homology"/>
<dbReference type="InterPro" id="IPR051798">
    <property type="entry name" value="Class-II_PLP-Dep_Aminotrans"/>
</dbReference>
<dbReference type="SUPFAM" id="SSF53383">
    <property type="entry name" value="PLP-dependent transferases"/>
    <property type="match status" value="1"/>
</dbReference>
<evidence type="ECO:0000256" key="2">
    <source>
        <dbReference type="ARBA" id="ARBA00012224"/>
    </source>
</evidence>
<evidence type="ECO:0000259" key="6">
    <source>
        <dbReference type="Pfam" id="PF00155"/>
    </source>
</evidence>
<name>A0ABT0JUF3_9ACTN</name>
<dbReference type="Gene3D" id="3.40.640.10">
    <property type="entry name" value="Type I PLP-dependent aspartate aminotransferase-like (Major domain)"/>
    <property type="match status" value="1"/>
</dbReference>
<dbReference type="InterPro" id="IPR015422">
    <property type="entry name" value="PyrdxlP-dep_Trfase_small"/>
</dbReference>
<dbReference type="EMBL" id="JALKFT010000003">
    <property type="protein sequence ID" value="MCK9875180.1"/>
    <property type="molecule type" value="Genomic_DNA"/>
</dbReference>
<comment type="caution">
    <text evidence="7">The sequence shown here is derived from an EMBL/GenBank/DDBJ whole genome shotgun (WGS) entry which is preliminary data.</text>
</comment>
<feature type="domain" description="Aminotransferase class I/classII large" evidence="6">
    <location>
        <begin position="35"/>
        <end position="389"/>
    </location>
</feature>
<dbReference type="Proteomes" id="UP001201873">
    <property type="component" value="Unassembled WGS sequence"/>
</dbReference>
<dbReference type="GO" id="GO:0008483">
    <property type="term" value="F:transaminase activity"/>
    <property type="evidence" value="ECO:0007669"/>
    <property type="project" value="UniProtKB-KW"/>
</dbReference>
<dbReference type="PANTHER" id="PTHR43525">
    <property type="entry name" value="PROTEIN MALY"/>
    <property type="match status" value="1"/>
</dbReference>
<accession>A0ABT0JUF3</accession>